<protein>
    <submittedName>
        <fullName evidence="1">Uncharacterized protein</fullName>
    </submittedName>
</protein>
<organism evidence="1 2">
    <name type="scientific">Psychrobacillus psychrodurans</name>
    <dbReference type="NCBI Taxonomy" id="126157"/>
    <lineage>
        <taxon>Bacteria</taxon>
        <taxon>Bacillati</taxon>
        <taxon>Bacillota</taxon>
        <taxon>Bacilli</taxon>
        <taxon>Bacillales</taxon>
        <taxon>Bacillaceae</taxon>
        <taxon>Psychrobacillus</taxon>
    </lineage>
</organism>
<dbReference type="RefSeq" id="WP_269922094.1">
    <property type="nucleotide sequence ID" value="NZ_JAMKBI010000007.1"/>
</dbReference>
<accession>A0A9X3L9H2</accession>
<sequence>MQSSVPNRESEVLLINYSEEQVKVLYNSNSSPFILPKIGIRPPFFYNPRYEQYYPII</sequence>
<dbReference type="AlphaFoldDB" id="A0A9X3L9H2"/>
<evidence type="ECO:0000313" key="2">
    <source>
        <dbReference type="Proteomes" id="UP001152172"/>
    </source>
</evidence>
<comment type="caution">
    <text evidence="1">The sequence shown here is derived from an EMBL/GenBank/DDBJ whole genome shotgun (WGS) entry which is preliminary data.</text>
</comment>
<keyword evidence="2" id="KW-1185">Reference proteome</keyword>
<name>A0A9X3L9H2_9BACI</name>
<dbReference type="EMBL" id="JAMKBI010000007">
    <property type="protein sequence ID" value="MCZ8533816.1"/>
    <property type="molecule type" value="Genomic_DNA"/>
</dbReference>
<reference evidence="1" key="1">
    <citation type="submission" date="2022-05" db="EMBL/GenBank/DDBJ databases">
        <authorList>
            <person name="Colautti A."/>
            <person name="Iacumin L."/>
        </authorList>
    </citation>
    <scope>NUCLEOTIDE SEQUENCE</scope>
    <source>
        <strain evidence="1">DSM 30747</strain>
    </source>
</reference>
<proteinExistence type="predicted"/>
<gene>
    <name evidence="1" type="ORF">M9R61_10890</name>
</gene>
<dbReference type="Proteomes" id="UP001152172">
    <property type="component" value="Unassembled WGS sequence"/>
</dbReference>
<evidence type="ECO:0000313" key="1">
    <source>
        <dbReference type="EMBL" id="MCZ8533816.1"/>
    </source>
</evidence>